<dbReference type="Gene3D" id="3.40.50.720">
    <property type="entry name" value="NAD(P)-binding Rossmann-like Domain"/>
    <property type="match status" value="1"/>
</dbReference>
<dbReference type="CDD" id="cd05233">
    <property type="entry name" value="SDR_c"/>
    <property type="match status" value="1"/>
</dbReference>
<dbReference type="Proteomes" id="UP001166784">
    <property type="component" value="Unassembled WGS sequence"/>
</dbReference>
<keyword evidence="2" id="KW-0521">NADP</keyword>
<dbReference type="InterPro" id="IPR002347">
    <property type="entry name" value="SDR_fam"/>
</dbReference>
<comment type="caution">
    <text evidence="4">The sequence shown here is derived from an EMBL/GenBank/DDBJ whole genome shotgun (WGS) entry which is preliminary data.</text>
</comment>
<keyword evidence="5" id="KW-1185">Reference proteome</keyword>
<dbReference type="PANTHER" id="PTHR43618:SF8">
    <property type="entry name" value="7ALPHA-HYDROXYSTEROID DEHYDROGENASE"/>
    <property type="match status" value="1"/>
</dbReference>
<dbReference type="PROSITE" id="PS00061">
    <property type="entry name" value="ADH_SHORT"/>
    <property type="match status" value="1"/>
</dbReference>
<dbReference type="EMBL" id="JAKWJU010000002">
    <property type="protein sequence ID" value="MCH6161323.1"/>
    <property type="molecule type" value="Genomic_DNA"/>
</dbReference>
<dbReference type="PANTHER" id="PTHR43618">
    <property type="entry name" value="7-ALPHA-HYDROXYSTEROID DEHYDROGENASE"/>
    <property type="match status" value="1"/>
</dbReference>
<organism evidence="4 5">
    <name type="scientific">Streptomyces marispadix</name>
    <dbReference type="NCBI Taxonomy" id="2922868"/>
    <lineage>
        <taxon>Bacteria</taxon>
        <taxon>Bacillati</taxon>
        <taxon>Actinomycetota</taxon>
        <taxon>Actinomycetes</taxon>
        <taxon>Kitasatosporales</taxon>
        <taxon>Streptomycetaceae</taxon>
        <taxon>Streptomyces</taxon>
    </lineage>
</organism>
<dbReference type="Pfam" id="PF00106">
    <property type="entry name" value="adh_short"/>
    <property type="match status" value="1"/>
</dbReference>
<evidence type="ECO:0000313" key="4">
    <source>
        <dbReference type="EMBL" id="MCH6161323.1"/>
    </source>
</evidence>
<gene>
    <name evidence="4" type="ORF">MMA15_13205</name>
</gene>
<proteinExistence type="inferred from homology"/>
<dbReference type="InterPro" id="IPR020904">
    <property type="entry name" value="Sc_DH/Rdtase_CS"/>
</dbReference>
<dbReference type="RefSeq" id="WP_241059697.1">
    <property type="nucleotide sequence ID" value="NZ_JAKWJU010000002.1"/>
</dbReference>
<protein>
    <submittedName>
        <fullName evidence="4">SDR family oxidoreductase</fullName>
    </submittedName>
</protein>
<comment type="similarity">
    <text evidence="1">Belongs to the short-chain dehydrogenases/reductases (SDR) family.</text>
</comment>
<dbReference type="InterPro" id="IPR036291">
    <property type="entry name" value="NAD(P)-bd_dom_sf"/>
</dbReference>
<sequence>MGDRVVIVSGGGTGIGRAAARRFAAGGDRVLLVGRRVAVLRRTAEALAADEAVRGEIRTLAADLTVPGDALRVREETDRLYGRLDVLVANAGGNVKYASAPADTADAPEGDASAADADASAADASAGLEDIARSWRSNFESNVLTAVLLVEALAGLLRRPGRRVVLISSIAAFRGSGTDSYAAAKAALHPYAFDLAGRLGPHGATVNAVAPGYVEATDFFGVGMTEERRRMLAAQTVTGRAGTPEDVAETVHWLASPGAGHVTGQIVQVNGGARYGS</sequence>
<evidence type="ECO:0000313" key="5">
    <source>
        <dbReference type="Proteomes" id="UP001166784"/>
    </source>
</evidence>
<evidence type="ECO:0000256" key="1">
    <source>
        <dbReference type="ARBA" id="ARBA00006484"/>
    </source>
</evidence>
<reference evidence="4" key="1">
    <citation type="submission" date="2022-03" db="EMBL/GenBank/DDBJ databases">
        <authorList>
            <person name="Santos J.D.N."/>
            <person name="Kallscheuer N."/>
            <person name="Jogler C."/>
            <person name="Lage O.M."/>
        </authorList>
    </citation>
    <scope>NUCLEOTIDE SEQUENCE</scope>
    <source>
        <strain evidence="4">M600PL45_2</strain>
    </source>
</reference>
<reference evidence="4" key="2">
    <citation type="journal article" date="2023" name="Int. J. Syst. Evol. Microbiol.">
        <title>Streptomyces marispadix sp. nov., isolated from marine beach sediment of the Northern Coast of Portugal.</title>
        <authorList>
            <person name="dos Santos J.D.N."/>
            <person name="Vitorino I.R."/>
            <person name="Kallscheuer N."/>
            <person name="Srivastava A."/>
            <person name="Krautwurst S."/>
            <person name="Marz M."/>
            <person name="Jogler C."/>
            <person name="Lobo Da Cunha A."/>
            <person name="Catita J."/>
            <person name="Goncalves H."/>
            <person name="Gonzalez I."/>
            <person name="Reyes F."/>
            <person name="Lage O.M."/>
        </authorList>
    </citation>
    <scope>NUCLEOTIDE SEQUENCE</scope>
    <source>
        <strain evidence="4">M600PL45_2</strain>
    </source>
</reference>
<name>A0ABS9SYP1_9ACTN</name>
<accession>A0ABS9SYP1</accession>
<dbReference type="InterPro" id="IPR052178">
    <property type="entry name" value="Sec_Metab_Biosynth_SDR"/>
</dbReference>
<dbReference type="PRINTS" id="PR00081">
    <property type="entry name" value="GDHRDH"/>
</dbReference>
<evidence type="ECO:0000256" key="2">
    <source>
        <dbReference type="ARBA" id="ARBA00022857"/>
    </source>
</evidence>
<evidence type="ECO:0000256" key="3">
    <source>
        <dbReference type="ARBA" id="ARBA00023002"/>
    </source>
</evidence>
<keyword evidence="3" id="KW-0560">Oxidoreductase</keyword>
<dbReference type="SUPFAM" id="SSF51735">
    <property type="entry name" value="NAD(P)-binding Rossmann-fold domains"/>
    <property type="match status" value="1"/>
</dbReference>